<organism evidence="1 2">
    <name type="scientific">Caerostris darwini</name>
    <dbReference type="NCBI Taxonomy" id="1538125"/>
    <lineage>
        <taxon>Eukaryota</taxon>
        <taxon>Metazoa</taxon>
        <taxon>Ecdysozoa</taxon>
        <taxon>Arthropoda</taxon>
        <taxon>Chelicerata</taxon>
        <taxon>Arachnida</taxon>
        <taxon>Araneae</taxon>
        <taxon>Araneomorphae</taxon>
        <taxon>Entelegynae</taxon>
        <taxon>Araneoidea</taxon>
        <taxon>Araneidae</taxon>
        <taxon>Caerostris</taxon>
    </lineage>
</organism>
<proteinExistence type="predicted"/>
<evidence type="ECO:0000313" key="2">
    <source>
        <dbReference type="Proteomes" id="UP001054837"/>
    </source>
</evidence>
<evidence type="ECO:0008006" key="3">
    <source>
        <dbReference type="Google" id="ProtNLM"/>
    </source>
</evidence>
<keyword evidence="2" id="KW-1185">Reference proteome</keyword>
<dbReference type="Proteomes" id="UP001054837">
    <property type="component" value="Unassembled WGS sequence"/>
</dbReference>
<accession>A0AAV4VUU5</accession>
<dbReference type="AlphaFoldDB" id="A0AAV4VUU5"/>
<gene>
    <name evidence="1" type="ORF">CDAR_481851</name>
</gene>
<evidence type="ECO:0000313" key="1">
    <source>
        <dbReference type="EMBL" id="GIY73514.1"/>
    </source>
</evidence>
<reference evidence="1 2" key="1">
    <citation type="submission" date="2021-06" db="EMBL/GenBank/DDBJ databases">
        <title>Caerostris darwini draft genome.</title>
        <authorList>
            <person name="Kono N."/>
            <person name="Arakawa K."/>
        </authorList>
    </citation>
    <scope>NUCLEOTIDE SEQUENCE [LARGE SCALE GENOMIC DNA]</scope>
</reference>
<name>A0AAV4VUU5_9ARAC</name>
<sequence length="88" mass="10152">MQDCKDDVHFQEHRRLDIISGEISKRHMLLSHNPDSIISLSPPRQAGEELPLEEDSFFYFFYRQQTFYYGSGCTDVGRLNPRGNGGEA</sequence>
<dbReference type="EMBL" id="BPLQ01013616">
    <property type="protein sequence ID" value="GIY73514.1"/>
    <property type="molecule type" value="Genomic_DNA"/>
</dbReference>
<protein>
    <recommendedName>
        <fullName evidence="3">FHA domain-containing protein</fullName>
    </recommendedName>
</protein>
<comment type="caution">
    <text evidence="1">The sequence shown here is derived from an EMBL/GenBank/DDBJ whole genome shotgun (WGS) entry which is preliminary data.</text>
</comment>